<evidence type="ECO:0000313" key="2">
    <source>
        <dbReference type="Proteomes" id="UP000887574"/>
    </source>
</evidence>
<dbReference type="WBParaSite" id="jg23938">
    <property type="protein sequence ID" value="jg23938"/>
    <property type="gene ID" value="jg23938"/>
</dbReference>
<protein>
    <submittedName>
        <fullName evidence="3">Uncharacterized protein</fullName>
    </submittedName>
</protein>
<organism evidence="2 3">
    <name type="scientific">Ditylenchus dipsaci</name>
    <dbReference type="NCBI Taxonomy" id="166011"/>
    <lineage>
        <taxon>Eukaryota</taxon>
        <taxon>Metazoa</taxon>
        <taxon>Ecdysozoa</taxon>
        <taxon>Nematoda</taxon>
        <taxon>Chromadorea</taxon>
        <taxon>Rhabditida</taxon>
        <taxon>Tylenchina</taxon>
        <taxon>Tylenchomorpha</taxon>
        <taxon>Sphaerularioidea</taxon>
        <taxon>Anguinidae</taxon>
        <taxon>Anguininae</taxon>
        <taxon>Ditylenchus</taxon>
    </lineage>
</organism>
<evidence type="ECO:0000313" key="3">
    <source>
        <dbReference type="WBParaSite" id="jg23938"/>
    </source>
</evidence>
<keyword evidence="2" id="KW-1185">Reference proteome</keyword>
<accession>A0A915DXB5</accession>
<evidence type="ECO:0000256" key="1">
    <source>
        <dbReference type="SAM" id="MobiDB-lite"/>
    </source>
</evidence>
<name>A0A915DXB5_9BILA</name>
<sequence>MLSLRRQAVRVGRIEGGVKVKRKNRKYEKINDQLWELWDDFDAKAKDRKSVDIMSHCKEFLLAASHLVPDVNKTGLRTKKAEQAAKNRKKRATDPVHVNTKKPKQFTEVASNNRLD</sequence>
<proteinExistence type="predicted"/>
<dbReference type="AlphaFoldDB" id="A0A915DXB5"/>
<feature type="region of interest" description="Disordered" evidence="1">
    <location>
        <begin position="78"/>
        <end position="116"/>
    </location>
</feature>
<dbReference type="Proteomes" id="UP000887574">
    <property type="component" value="Unplaced"/>
</dbReference>
<reference evidence="3" key="1">
    <citation type="submission" date="2022-11" db="UniProtKB">
        <authorList>
            <consortium name="WormBaseParasite"/>
        </authorList>
    </citation>
    <scope>IDENTIFICATION</scope>
</reference>